<dbReference type="SUPFAM" id="SSF118215">
    <property type="entry name" value="Proton glutamate symport protein"/>
    <property type="match status" value="1"/>
</dbReference>
<dbReference type="GO" id="GO:0015293">
    <property type="term" value="F:symporter activity"/>
    <property type="evidence" value="ECO:0007669"/>
    <property type="project" value="InterPro"/>
</dbReference>
<dbReference type="InterPro" id="IPR001991">
    <property type="entry name" value="Na-dicarboxylate_symporter"/>
</dbReference>
<feature type="transmembrane region" description="Helical" evidence="6">
    <location>
        <begin position="401"/>
        <end position="421"/>
    </location>
</feature>
<name>D2YG90_VIBMI</name>
<sequence length="518" mass="55351">MRRISLMRRIILLTIQLPNQHISNFDLNRKNHCTSLWQTFSLHKTQPPVAIFILLLRKRSMCLLLNVNIPCKKQEQNFCPYSDMTLVANTRNLQFISTEVMEVLKTKGLLNNIGVQVVIAMLAGTAVGAAMGHDATLFAPLGAIFINLIKMLVIPLVAVALISGAAGLGDSHSAGKVGAVTLSYFALTSAAAVALALVMGELFQPGVGVDVSGVESMFSAEYASKGELPTFWATIIGMIPTNVFQSLNEANILQILVFCLFLGIAISKQAKEKRDPVINAVNTIVDAMVWMINKVMLIAPIGVFGLMADAVGTFGFSALMVVFKLFVVYVAAIAIFGFVAYPLMIQLFSKMSAKKFIQAMKKPQAVALSTASSMATLPVTMDTVKNDLGVRNSTASFVLPLGATINMSGNAIYYGLVAIFFAQLFNIDLSMGAYIAIIVTATLGAVGQAGVPGPSFLVVAVLLAAGIPIEGLPLLFALDRIFDMIRTALNITGDAACAVIVDSMITEEAAAELEKREA</sequence>
<dbReference type="Proteomes" id="UP000004827">
    <property type="component" value="Unassembled WGS sequence"/>
</dbReference>
<dbReference type="GO" id="GO:0006835">
    <property type="term" value="P:dicarboxylic acid transport"/>
    <property type="evidence" value="ECO:0007669"/>
    <property type="project" value="TreeGrafter"/>
</dbReference>
<evidence type="ECO:0000256" key="2">
    <source>
        <dbReference type="ARBA" id="ARBA00022448"/>
    </source>
</evidence>
<accession>D2YG90</accession>
<comment type="subcellular location">
    <subcellularLocation>
        <location evidence="1">Membrane</location>
        <topology evidence="1">Multi-pass membrane protein</topology>
    </subcellularLocation>
</comment>
<reference evidence="7 8" key="1">
    <citation type="journal article" date="2009" name="BMC Evol. Biol.">
        <title>Genomic taxonomy of Vibrios.</title>
        <authorList>
            <person name="Thompson C.C."/>
            <person name="Vicente A.C."/>
            <person name="Souza R.C."/>
            <person name="Vasconcelos A.T."/>
            <person name="Vesth T."/>
            <person name="Alves N.Jr."/>
            <person name="Ussery D.W."/>
            <person name="Iida T."/>
            <person name="Thompson F.L."/>
        </authorList>
    </citation>
    <scope>NUCLEOTIDE SEQUENCE [LARGE SCALE GENOMIC DNA]</scope>
    <source>
        <strain evidence="7 8">VM603</strain>
    </source>
</reference>
<feature type="transmembrane region" description="Helical" evidence="6">
    <location>
        <begin position="109"/>
        <end position="131"/>
    </location>
</feature>
<keyword evidence="3 6" id="KW-0812">Transmembrane</keyword>
<keyword evidence="2" id="KW-0813">Transport</keyword>
<dbReference type="Gene3D" id="1.10.3860.10">
    <property type="entry name" value="Sodium:dicarboxylate symporter"/>
    <property type="match status" value="1"/>
</dbReference>
<dbReference type="InterPro" id="IPR036458">
    <property type="entry name" value="Na:dicarbo_symporter_sf"/>
</dbReference>
<evidence type="ECO:0000256" key="4">
    <source>
        <dbReference type="ARBA" id="ARBA00022989"/>
    </source>
</evidence>
<evidence type="ECO:0000256" key="6">
    <source>
        <dbReference type="SAM" id="Phobius"/>
    </source>
</evidence>
<feature type="transmembrane region" description="Helical" evidence="6">
    <location>
        <begin position="137"/>
        <end position="165"/>
    </location>
</feature>
<comment type="caution">
    <text evidence="7">The sequence shown here is derived from an EMBL/GenBank/DDBJ whole genome shotgun (WGS) entry which is preliminary data.</text>
</comment>
<feature type="transmembrane region" description="Helical" evidence="6">
    <location>
        <begin position="314"/>
        <end position="344"/>
    </location>
</feature>
<evidence type="ECO:0000256" key="5">
    <source>
        <dbReference type="ARBA" id="ARBA00023136"/>
    </source>
</evidence>
<evidence type="ECO:0000313" key="7">
    <source>
        <dbReference type="EMBL" id="EEW06343.1"/>
    </source>
</evidence>
<evidence type="ECO:0000256" key="3">
    <source>
        <dbReference type="ARBA" id="ARBA00022692"/>
    </source>
</evidence>
<dbReference type="PANTHER" id="PTHR42865:SF2">
    <property type="entry name" value="PROTON:GLUTAMATE SYMPORTER DAACS FAMILY"/>
    <property type="match status" value="1"/>
</dbReference>
<feature type="transmembrane region" description="Helical" evidence="6">
    <location>
        <begin position="433"/>
        <end position="451"/>
    </location>
</feature>
<evidence type="ECO:0000256" key="1">
    <source>
        <dbReference type="ARBA" id="ARBA00004141"/>
    </source>
</evidence>
<evidence type="ECO:0000313" key="8">
    <source>
        <dbReference type="Proteomes" id="UP000004827"/>
    </source>
</evidence>
<gene>
    <name evidence="7" type="primary">gltP</name>
    <name evidence="7" type="ORF">VMB_25370</name>
</gene>
<feature type="transmembrane region" description="Helical" evidence="6">
    <location>
        <begin position="457"/>
        <end position="478"/>
    </location>
</feature>
<keyword evidence="4 6" id="KW-1133">Transmembrane helix</keyword>
<feature type="transmembrane region" description="Helical" evidence="6">
    <location>
        <begin position="288"/>
        <end position="308"/>
    </location>
</feature>
<proteinExistence type="predicted"/>
<dbReference type="GO" id="GO:0005886">
    <property type="term" value="C:plasma membrane"/>
    <property type="evidence" value="ECO:0007669"/>
    <property type="project" value="TreeGrafter"/>
</dbReference>
<feature type="transmembrane region" description="Helical" evidence="6">
    <location>
        <begin position="177"/>
        <end position="199"/>
    </location>
</feature>
<dbReference type="PRINTS" id="PR00173">
    <property type="entry name" value="EDTRNSPORT"/>
</dbReference>
<keyword evidence="5 6" id="KW-0472">Membrane</keyword>
<dbReference type="PANTHER" id="PTHR42865">
    <property type="entry name" value="PROTON/GLUTAMATE-ASPARTATE SYMPORTER"/>
    <property type="match status" value="1"/>
</dbReference>
<dbReference type="Pfam" id="PF00375">
    <property type="entry name" value="SDF"/>
    <property type="match status" value="1"/>
</dbReference>
<dbReference type="EMBL" id="ACYU01000120">
    <property type="protein sequence ID" value="EEW06343.1"/>
    <property type="molecule type" value="Genomic_DNA"/>
</dbReference>
<protein>
    <submittedName>
        <fullName evidence="7">Proton/glutamate symporter</fullName>
    </submittedName>
</protein>
<dbReference type="FunFam" id="1.10.3860.10:FF:000019">
    <property type="entry name" value="Proton/glutamate symporter"/>
    <property type="match status" value="1"/>
</dbReference>
<organism evidence="7 8">
    <name type="scientific">Vibrio mimicus VM603</name>
    <dbReference type="NCBI Taxonomy" id="671074"/>
    <lineage>
        <taxon>Bacteria</taxon>
        <taxon>Pseudomonadati</taxon>
        <taxon>Pseudomonadota</taxon>
        <taxon>Gammaproteobacteria</taxon>
        <taxon>Vibrionales</taxon>
        <taxon>Vibrionaceae</taxon>
        <taxon>Vibrio</taxon>
    </lineage>
</organism>
<dbReference type="AlphaFoldDB" id="D2YG90"/>